<dbReference type="GO" id="GO:0016758">
    <property type="term" value="F:hexosyltransferase activity"/>
    <property type="evidence" value="ECO:0007669"/>
    <property type="project" value="InterPro"/>
</dbReference>
<dbReference type="PANTHER" id="PTHR21015">
    <property type="entry name" value="UDP-N-ACETYLGLUCOSAMINE--N-ACETYLMURAMYL-(PENTAPEPTIDE) PYROPHOSPHORYL-UNDECAPRENOL N-ACETYLGLUCOSAMINE TRANSFERASE 1"/>
    <property type="match status" value="1"/>
</dbReference>
<dbReference type="Gene3D" id="3.40.50.2000">
    <property type="entry name" value="Glycogen Phosphorylase B"/>
    <property type="match status" value="1"/>
</dbReference>
<evidence type="ECO:0000313" key="5">
    <source>
        <dbReference type="Proteomes" id="UP000184241"/>
    </source>
</evidence>
<dbReference type="InterPro" id="IPR020023">
    <property type="entry name" value="PseG"/>
</dbReference>
<sequence>MKVLIRADGGFNVGMGHIIRCMALYDELIKNNVECIFVSRKDKVVESYFKDKKVRYILIGSIALEGEKIEIENIIKNYNTDVIITDSYNINEEYLLFLKSLSRYLISIDDNYLFNYPSDIIVNPNIYAERKKYNNKDSKYLLGGQYCILRDEFRKRSSKNIKVKAENILITMGGTDVNNVTPFIIKAIKKIHEININVIVGKGFENRELIEESCKNGQNIKLIYNPKDMRILMENTDVCISSSGSTLYELASLGVPTLFVIQADNQLRLAEYMEKKQIMINLGWYYNLKEKELLYELINIIDNQGIRLKLSADSKKLINVDGVKNIVKKIIQYFL</sequence>
<evidence type="ECO:0000256" key="1">
    <source>
        <dbReference type="PIRSR" id="PIRSR620023-1"/>
    </source>
</evidence>
<dbReference type="GO" id="GO:0016787">
    <property type="term" value="F:hydrolase activity"/>
    <property type="evidence" value="ECO:0007669"/>
    <property type="project" value="UniProtKB-KW"/>
</dbReference>
<organism evidence="4 5">
    <name type="scientific">Clostridium intestinale DSM 6191</name>
    <dbReference type="NCBI Taxonomy" id="1121320"/>
    <lineage>
        <taxon>Bacteria</taxon>
        <taxon>Bacillati</taxon>
        <taxon>Bacillota</taxon>
        <taxon>Clostridia</taxon>
        <taxon>Eubacteriales</taxon>
        <taxon>Clostridiaceae</taxon>
        <taxon>Clostridium</taxon>
    </lineage>
</organism>
<evidence type="ECO:0000256" key="2">
    <source>
        <dbReference type="PIRSR" id="PIRSR620023-2"/>
    </source>
</evidence>
<dbReference type="EMBL" id="FQXU01000008">
    <property type="protein sequence ID" value="SHI21598.1"/>
    <property type="molecule type" value="Genomic_DNA"/>
</dbReference>
<feature type="binding site" evidence="2">
    <location>
        <position position="150"/>
    </location>
    <ligand>
        <name>substrate</name>
    </ligand>
</feature>
<dbReference type="InterPro" id="IPR007235">
    <property type="entry name" value="Glyco_trans_28_C"/>
</dbReference>
<name>A0A1M5ZBQ0_9CLOT</name>
<dbReference type="AlphaFoldDB" id="A0A1M5ZBQ0"/>
<dbReference type="NCBIfam" id="TIGR03590">
    <property type="entry name" value="PseG"/>
    <property type="match status" value="1"/>
</dbReference>
<proteinExistence type="predicted"/>
<dbReference type="PANTHER" id="PTHR21015:SF22">
    <property type="entry name" value="GLYCOSYLTRANSFERASE"/>
    <property type="match status" value="1"/>
</dbReference>
<evidence type="ECO:0000259" key="3">
    <source>
        <dbReference type="Pfam" id="PF04101"/>
    </source>
</evidence>
<feature type="binding site" evidence="2">
    <location>
        <position position="249"/>
    </location>
    <ligand>
        <name>substrate</name>
    </ligand>
</feature>
<dbReference type="Proteomes" id="UP000184241">
    <property type="component" value="Unassembled WGS sequence"/>
</dbReference>
<dbReference type="RefSeq" id="WP_073020253.1">
    <property type="nucleotide sequence ID" value="NZ_FQXU01000008.1"/>
</dbReference>
<reference evidence="4 5" key="1">
    <citation type="submission" date="2016-11" db="EMBL/GenBank/DDBJ databases">
        <authorList>
            <person name="Jaros S."/>
            <person name="Januszkiewicz K."/>
            <person name="Wedrychowicz H."/>
        </authorList>
    </citation>
    <scope>NUCLEOTIDE SEQUENCE [LARGE SCALE GENOMIC DNA]</scope>
    <source>
        <strain evidence="4 5">DSM 6191</strain>
    </source>
</reference>
<protein>
    <submittedName>
        <fullName evidence="4">UDP-2,4-diacetamido-2,4,6-trideoxy-beta-L-altropyranose hydrolase</fullName>
    </submittedName>
</protein>
<evidence type="ECO:0000313" key="4">
    <source>
        <dbReference type="EMBL" id="SHI21598.1"/>
    </source>
</evidence>
<feature type="active site" description="Proton acceptor" evidence="1">
    <location>
        <position position="17"/>
    </location>
</feature>
<accession>A0A1M5ZBQ0</accession>
<gene>
    <name evidence="4" type="ORF">SAMN02745941_02746</name>
</gene>
<dbReference type="Pfam" id="PF04101">
    <property type="entry name" value="Glyco_tran_28_C"/>
    <property type="match status" value="1"/>
</dbReference>
<feature type="domain" description="Glycosyl transferase family 28 C-terminal" evidence="3">
    <location>
        <begin position="169"/>
        <end position="299"/>
    </location>
</feature>
<dbReference type="Gene3D" id="3.40.50.11190">
    <property type="match status" value="1"/>
</dbReference>
<dbReference type="SUPFAM" id="SSF53756">
    <property type="entry name" value="UDP-Glycosyltransferase/glycogen phosphorylase"/>
    <property type="match status" value="1"/>
</dbReference>
<keyword evidence="4" id="KW-0378">Hydrolase</keyword>